<evidence type="ECO:0000313" key="2">
    <source>
        <dbReference type="Proteomes" id="UP000233786"/>
    </source>
</evidence>
<organism evidence="1 2">
    <name type="scientific">Saccharopolyspora spinosa</name>
    <dbReference type="NCBI Taxonomy" id="60894"/>
    <lineage>
        <taxon>Bacteria</taxon>
        <taxon>Bacillati</taxon>
        <taxon>Actinomycetota</taxon>
        <taxon>Actinomycetes</taxon>
        <taxon>Pseudonocardiales</taxon>
        <taxon>Pseudonocardiaceae</taxon>
        <taxon>Saccharopolyspora</taxon>
    </lineage>
</organism>
<dbReference type="EMBL" id="PJNB01000001">
    <property type="protein sequence ID" value="PKW18570.1"/>
    <property type="molecule type" value="Genomic_DNA"/>
</dbReference>
<reference evidence="1" key="1">
    <citation type="submission" date="2017-12" db="EMBL/GenBank/DDBJ databases">
        <title>Sequencing the genomes of 1000 Actinobacteria strains.</title>
        <authorList>
            <person name="Klenk H.-P."/>
        </authorList>
    </citation>
    <scope>NUCLEOTIDE SEQUENCE [LARGE SCALE GENOMIC DNA]</scope>
    <source>
        <strain evidence="1">DSM 44228</strain>
    </source>
</reference>
<proteinExistence type="predicted"/>
<evidence type="ECO:0000313" key="1">
    <source>
        <dbReference type="EMBL" id="PKW18570.1"/>
    </source>
</evidence>
<name>A0A2N3Y6N5_SACSN</name>
<comment type="caution">
    <text evidence="1">The sequence shown here is derived from an EMBL/GenBank/DDBJ whole genome shotgun (WGS) entry which is preliminary data.</text>
</comment>
<dbReference type="AlphaFoldDB" id="A0A2N3Y6N5"/>
<keyword evidence="2" id="KW-1185">Reference proteome</keyword>
<sequence>MTSSIRRSGSACCIPSFYMAFLRGHVHQDQRHRSSTVAFGAALVGLAATRAAEPRRLHTEVSRTDGFRSNPFV</sequence>
<protein>
    <submittedName>
        <fullName evidence="1">Uncharacterized protein</fullName>
    </submittedName>
</protein>
<accession>A0A2N3Y6N5</accession>
<dbReference type="Proteomes" id="UP000233786">
    <property type="component" value="Unassembled WGS sequence"/>
</dbReference>
<gene>
    <name evidence="1" type="ORF">A8926_6669</name>
</gene>
<dbReference type="STRING" id="994479.GCA_000194155_04780"/>